<dbReference type="OrthoDB" id="2344871at2759"/>
<dbReference type="Proteomes" id="UP000022910">
    <property type="component" value="Unassembled WGS sequence"/>
</dbReference>
<comment type="caution">
    <text evidence="1">The sequence shown here is derived from an EMBL/GenBank/DDBJ whole genome shotgun (WGS) entry which is preliminary data.</text>
</comment>
<keyword evidence="2" id="KW-1185">Reference proteome</keyword>
<name>A0A015JGP5_RHIIW</name>
<organism evidence="1 2">
    <name type="scientific">Rhizophagus irregularis (strain DAOM 197198w)</name>
    <name type="common">Glomus intraradices</name>
    <dbReference type="NCBI Taxonomy" id="1432141"/>
    <lineage>
        <taxon>Eukaryota</taxon>
        <taxon>Fungi</taxon>
        <taxon>Fungi incertae sedis</taxon>
        <taxon>Mucoromycota</taxon>
        <taxon>Glomeromycotina</taxon>
        <taxon>Glomeromycetes</taxon>
        <taxon>Glomerales</taxon>
        <taxon>Glomeraceae</taxon>
        <taxon>Rhizophagus</taxon>
    </lineage>
</organism>
<proteinExistence type="predicted"/>
<reference evidence="1 2" key="1">
    <citation type="submission" date="2014-02" db="EMBL/GenBank/DDBJ databases">
        <title>Single nucleus genome sequencing reveals high similarity among nuclei of an endomycorrhizal fungus.</title>
        <authorList>
            <person name="Lin K."/>
            <person name="Geurts R."/>
            <person name="Zhang Z."/>
            <person name="Limpens E."/>
            <person name="Saunders D.G."/>
            <person name="Mu D."/>
            <person name="Pang E."/>
            <person name="Cao H."/>
            <person name="Cha H."/>
            <person name="Lin T."/>
            <person name="Zhou Q."/>
            <person name="Shang Y."/>
            <person name="Li Y."/>
            <person name="Ivanov S."/>
            <person name="Sharma T."/>
            <person name="Velzen R.V."/>
            <person name="Ruijter N.D."/>
            <person name="Aanen D.K."/>
            <person name="Win J."/>
            <person name="Kamoun S."/>
            <person name="Bisseling T."/>
            <person name="Huang S."/>
        </authorList>
    </citation>
    <scope>NUCLEOTIDE SEQUENCE [LARGE SCALE GENOMIC DNA]</scope>
    <source>
        <strain evidence="2">DAOM197198w</strain>
    </source>
</reference>
<evidence type="ECO:0000313" key="2">
    <source>
        <dbReference type="Proteomes" id="UP000022910"/>
    </source>
</evidence>
<accession>A0A015JGP5</accession>
<dbReference type="EMBL" id="JEMT01017220">
    <property type="protein sequence ID" value="EXX68652.1"/>
    <property type="molecule type" value="Genomic_DNA"/>
</dbReference>
<sequence>MLSYSQIVRKDQEREKERKKELYDKIFSCYLTTILARDKEVVAVWLSILQDRCEIYLSKNSDWLDKDNKFIDNITKYLKNISKNAPAKSEDNERNFLVAVTLYCSTKLESRLKKLKDDIEFYGDDEHVKSFKDFFSAKVGDTNNTSTITISGVCKEYYKKIKKAKVESRIPSEFLRHIKKVASYMVSVIGIIKCARNIQYKSLFSNVQVFKGGPVIINNHPIYSWKNIIKRFIDEDKYKCFMDRCSEMPEVMERISKVYTDNATRKQQQLDGDDVKKYICSHAQMNILALIINKGIKSRVFIAVFKRCCYLCKLYTDFARKQGYNIIVFEPQFFTNYAFDWKYMKICSEWQLPHVEDNDFKARSLIYILKNLDQIIEKKLKHYTSSLSANSSDDNIDMYIKKFSNEFEKFEKYTLLP</sequence>
<dbReference type="HOGENOM" id="CLU_051724_0_0_1"/>
<evidence type="ECO:0000313" key="1">
    <source>
        <dbReference type="EMBL" id="EXX68652.1"/>
    </source>
</evidence>
<gene>
    <name evidence="1" type="ORF">RirG_103230</name>
</gene>
<protein>
    <submittedName>
        <fullName evidence="1">Uncharacterized protein</fullName>
    </submittedName>
</protein>
<dbReference type="AlphaFoldDB" id="A0A015JGP5"/>